<sequence length="161" mass="17116">MKVTGDTPERLTLERRPWILGLAIIAFTLLFVGIGAAGAAAGEIAPALAFGLGGLFIGGVAFAAFVRRTQVIFDRAEGSVTIRTRSVMGYRESVHALDDVAEAVLQISRSSKGSDTRRPALRVADGTVPLVPVYVSGRGPRRVVTAINDWLGRAVENRRSG</sequence>
<reference evidence="2 3" key="1">
    <citation type="submission" date="2013-01" db="EMBL/GenBank/DDBJ databases">
        <authorList>
            <person name="Fiebig A."/>
            <person name="Goeker M."/>
            <person name="Klenk H.-P.P."/>
        </authorList>
    </citation>
    <scope>NUCLEOTIDE SEQUENCE [LARGE SCALE GENOMIC DNA]</scope>
    <source>
        <strain evidence="2 3">DSM 24838</strain>
    </source>
</reference>
<protein>
    <submittedName>
        <fullName evidence="2">Wenxma_17, whole genome shotgun sequence</fullName>
    </submittedName>
</protein>
<dbReference type="eggNOG" id="ENOG502ZFTD">
    <property type="taxonomic scope" value="Bacteria"/>
</dbReference>
<dbReference type="OrthoDB" id="7728331at2"/>
<dbReference type="STRING" id="1123501.Wenmar_03452"/>
<dbReference type="EMBL" id="AONG01000018">
    <property type="protein sequence ID" value="KIQ67997.1"/>
    <property type="molecule type" value="Genomic_DNA"/>
</dbReference>
<keyword evidence="1" id="KW-0472">Membrane</keyword>
<keyword evidence="1" id="KW-1133">Transmembrane helix</keyword>
<keyword evidence="1" id="KW-0812">Transmembrane</keyword>
<comment type="caution">
    <text evidence="2">The sequence shown here is derived from an EMBL/GenBank/DDBJ whole genome shotgun (WGS) entry which is preliminary data.</text>
</comment>
<dbReference type="AlphaFoldDB" id="A0A0D0Q6B0"/>
<organism evidence="2 3">
    <name type="scientific">Wenxinia marina DSM 24838</name>
    <dbReference type="NCBI Taxonomy" id="1123501"/>
    <lineage>
        <taxon>Bacteria</taxon>
        <taxon>Pseudomonadati</taxon>
        <taxon>Pseudomonadota</taxon>
        <taxon>Alphaproteobacteria</taxon>
        <taxon>Rhodobacterales</taxon>
        <taxon>Roseobacteraceae</taxon>
        <taxon>Wenxinia</taxon>
    </lineage>
</organism>
<evidence type="ECO:0000313" key="3">
    <source>
        <dbReference type="Proteomes" id="UP000035100"/>
    </source>
</evidence>
<dbReference type="Proteomes" id="UP000035100">
    <property type="component" value="Unassembled WGS sequence"/>
</dbReference>
<evidence type="ECO:0000256" key="1">
    <source>
        <dbReference type="SAM" id="Phobius"/>
    </source>
</evidence>
<proteinExistence type="predicted"/>
<name>A0A0D0Q6B0_9RHOB</name>
<accession>A0A0D0Q6B0</accession>
<feature type="transmembrane region" description="Helical" evidence="1">
    <location>
        <begin position="18"/>
        <end position="41"/>
    </location>
</feature>
<feature type="transmembrane region" description="Helical" evidence="1">
    <location>
        <begin position="47"/>
        <end position="66"/>
    </location>
</feature>
<gene>
    <name evidence="2" type="ORF">Wenmar_03452</name>
</gene>
<evidence type="ECO:0000313" key="2">
    <source>
        <dbReference type="EMBL" id="KIQ67997.1"/>
    </source>
</evidence>
<dbReference type="RefSeq" id="WP_018302212.1">
    <property type="nucleotide sequence ID" value="NZ_KB902282.1"/>
</dbReference>
<keyword evidence="3" id="KW-1185">Reference proteome</keyword>